<dbReference type="InterPro" id="IPR003151">
    <property type="entry name" value="PIK-rel_kinase_FAT"/>
</dbReference>
<keyword evidence="12 20" id="KW-0418">Kinase</keyword>
<dbReference type="InterPro" id="IPR000403">
    <property type="entry name" value="PI3/4_kinase_cat_dom"/>
</dbReference>
<dbReference type="InterPro" id="IPR021668">
    <property type="entry name" value="TAN"/>
</dbReference>
<evidence type="ECO:0000256" key="19">
    <source>
        <dbReference type="ARBA" id="ARBA00048679"/>
    </source>
</evidence>
<dbReference type="InterPro" id="IPR036940">
    <property type="entry name" value="PI3/4_kinase_cat_sf"/>
</dbReference>
<evidence type="ECO:0000256" key="9">
    <source>
        <dbReference type="ARBA" id="ARBA00022679"/>
    </source>
</evidence>
<evidence type="ECO:0000256" key="12">
    <source>
        <dbReference type="ARBA" id="ARBA00022777"/>
    </source>
</evidence>
<evidence type="ECO:0000256" key="14">
    <source>
        <dbReference type="ARBA" id="ARBA00022853"/>
    </source>
</evidence>
<dbReference type="EMBL" id="MU854387">
    <property type="protein sequence ID" value="KAK4039990.1"/>
    <property type="molecule type" value="Genomic_DNA"/>
</dbReference>
<comment type="function">
    <text evidence="17 20">Serine/threonine protein kinase which activates checkpoint signaling upon genotoxic stresses such as ionizing radiation (IR), ultraviolet light (UV), or DNA replication stalling, thereby acting as a DNA damage sensor. Recognizes the substrate consensus sequence [ST]-Q. Phosphorylates histone H2A to form H2AS128ph (gamma-H2A) at sites of DNA damage, involved in the regulation of DNA damage response mechanism. Required for the control of telomere length and genome stability.</text>
</comment>
<dbReference type="EC" id="2.7.11.1" evidence="5 20"/>
<dbReference type="Pfam" id="PF00454">
    <property type="entry name" value="PI3_PI4_kinase"/>
    <property type="match status" value="1"/>
</dbReference>
<dbReference type="PANTHER" id="PTHR37079">
    <property type="entry name" value="SERINE/THREONINE-PROTEIN KINASE ATM"/>
    <property type="match status" value="1"/>
</dbReference>
<dbReference type="Gene3D" id="3.30.1010.10">
    <property type="entry name" value="Phosphatidylinositol 3-kinase Catalytic Subunit, Chain A, domain 4"/>
    <property type="match status" value="1"/>
</dbReference>
<evidence type="ECO:0000256" key="20">
    <source>
        <dbReference type="RuleBase" id="RU365027"/>
    </source>
</evidence>
<organism evidence="25 26">
    <name type="scientific">Parachaetomium inaequale</name>
    <dbReference type="NCBI Taxonomy" id="2588326"/>
    <lineage>
        <taxon>Eukaryota</taxon>
        <taxon>Fungi</taxon>
        <taxon>Dikarya</taxon>
        <taxon>Ascomycota</taxon>
        <taxon>Pezizomycotina</taxon>
        <taxon>Sordariomycetes</taxon>
        <taxon>Sordariomycetidae</taxon>
        <taxon>Sordariales</taxon>
        <taxon>Chaetomiaceae</taxon>
        <taxon>Parachaetomium</taxon>
    </lineage>
</organism>
<evidence type="ECO:0000256" key="11">
    <source>
        <dbReference type="ARBA" id="ARBA00022763"/>
    </source>
</evidence>
<evidence type="ECO:0000256" key="10">
    <source>
        <dbReference type="ARBA" id="ARBA00022741"/>
    </source>
</evidence>
<feature type="compositionally biased region" description="Basic and acidic residues" evidence="21">
    <location>
        <begin position="2873"/>
        <end position="2885"/>
    </location>
</feature>
<keyword evidence="15 20" id="KW-0779">Telomere</keyword>
<keyword evidence="14 20" id="KW-0156">Chromatin regulator</keyword>
<dbReference type="PROSITE" id="PS50290">
    <property type="entry name" value="PI3_4_KINASE_3"/>
    <property type="match status" value="1"/>
</dbReference>
<reference evidence="26" key="1">
    <citation type="journal article" date="2023" name="Mol. Phylogenet. Evol.">
        <title>Genome-scale phylogeny and comparative genomics of the fungal order Sordariales.</title>
        <authorList>
            <person name="Hensen N."/>
            <person name="Bonometti L."/>
            <person name="Westerberg I."/>
            <person name="Brannstrom I.O."/>
            <person name="Guillou S."/>
            <person name="Cros-Aarteil S."/>
            <person name="Calhoun S."/>
            <person name="Haridas S."/>
            <person name="Kuo A."/>
            <person name="Mondo S."/>
            <person name="Pangilinan J."/>
            <person name="Riley R."/>
            <person name="LaButti K."/>
            <person name="Andreopoulos B."/>
            <person name="Lipzen A."/>
            <person name="Chen C."/>
            <person name="Yan M."/>
            <person name="Daum C."/>
            <person name="Ng V."/>
            <person name="Clum A."/>
            <person name="Steindorff A."/>
            <person name="Ohm R.A."/>
            <person name="Martin F."/>
            <person name="Silar P."/>
            <person name="Natvig D.O."/>
            <person name="Lalanne C."/>
            <person name="Gautier V."/>
            <person name="Ament-Velasquez S.L."/>
            <person name="Kruys A."/>
            <person name="Hutchinson M.I."/>
            <person name="Powell A.J."/>
            <person name="Barry K."/>
            <person name="Miller A.N."/>
            <person name="Grigoriev I.V."/>
            <person name="Debuchy R."/>
            <person name="Gladieux P."/>
            <person name="Hiltunen Thoren M."/>
            <person name="Johannesson H."/>
        </authorList>
    </citation>
    <scope>NUCLEOTIDE SEQUENCE [LARGE SCALE GENOMIC DNA]</scope>
    <source>
        <strain evidence="26">CBS 284.82</strain>
    </source>
</reference>
<dbReference type="GO" id="GO:0006325">
    <property type="term" value="P:chromatin organization"/>
    <property type="evidence" value="ECO:0007669"/>
    <property type="project" value="UniProtKB-KW"/>
</dbReference>
<keyword evidence="9 20" id="KW-0808">Transferase</keyword>
<accession>A0AAN6PH94</accession>
<dbReference type="Proteomes" id="UP001303115">
    <property type="component" value="Unassembled WGS sequence"/>
</dbReference>
<keyword evidence="11 20" id="KW-0227">DNA damage</keyword>
<dbReference type="GO" id="GO:0006281">
    <property type="term" value="P:DNA repair"/>
    <property type="evidence" value="ECO:0007669"/>
    <property type="project" value="InterPro"/>
</dbReference>
<comment type="catalytic activity">
    <reaction evidence="19">
        <text>L-seryl-[protein] + ATP = O-phospho-L-seryl-[protein] + ADP + H(+)</text>
        <dbReference type="Rhea" id="RHEA:17989"/>
        <dbReference type="Rhea" id="RHEA-COMP:9863"/>
        <dbReference type="Rhea" id="RHEA-COMP:11604"/>
        <dbReference type="ChEBI" id="CHEBI:15378"/>
        <dbReference type="ChEBI" id="CHEBI:29999"/>
        <dbReference type="ChEBI" id="CHEBI:30616"/>
        <dbReference type="ChEBI" id="CHEBI:83421"/>
        <dbReference type="ChEBI" id="CHEBI:456216"/>
        <dbReference type="EC" id="2.7.11.1"/>
    </reaction>
</comment>
<dbReference type="InterPro" id="IPR018936">
    <property type="entry name" value="PI3/4_kinase_CS"/>
</dbReference>
<evidence type="ECO:0000259" key="22">
    <source>
        <dbReference type="PROSITE" id="PS50290"/>
    </source>
</evidence>
<evidence type="ECO:0000256" key="1">
    <source>
        <dbReference type="ARBA" id="ARBA00004123"/>
    </source>
</evidence>
<evidence type="ECO:0000313" key="26">
    <source>
        <dbReference type="Proteomes" id="UP001303115"/>
    </source>
</evidence>
<keyword evidence="13 20" id="KW-0067">ATP-binding</keyword>
<dbReference type="PROSITE" id="PS51189">
    <property type="entry name" value="FAT"/>
    <property type="match status" value="1"/>
</dbReference>
<keyword evidence="10 20" id="KW-0547">Nucleotide-binding</keyword>
<evidence type="ECO:0000259" key="23">
    <source>
        <dbReference type="PROSITE" id="PS51189"/>
    </source>
</evidence>
<evidence type="ECO:0000256" key="7">
    <source>
        <dbReference type="ARBA" id="ARBA00022454"/>
    </source>
</evidence>
<comment type="caution">
    <text evidence="25">The sequence shown here is derived from an EMBL/GenBank/DDBJ whole genome shotgun (WGS) entry which is preliminary data.</text>
</comment>
<evidence type="ECO:0000256" key="5">
    <source>
        <dbReference type="ARBA" id="ARBA00012513"/>
    </source>
</evidence>
<dbReference type="PANTHER" id="PTHR37079:SF4">
    <property type="entry name" value="SERINE_THREONINE-PROTEIN KINASE ATM"/>
    <property type="match status" value="1"/>
</dbReference>
<comment type="similarity">
    <text evidence="3 20">Belongs to the PI3/PI4-kinase family. ATM subfamily.</text>
</comment>
<evidence type="ECO:0000256" key="8">
    <source>
        <dbReference type="ARBA" id="ARBA00022527"/>
    </source>
</evidence>
<feature type="domain" description="PI3K/PI4K catalytic" evidence="22">
    <location>
        <begin position="2568"/>
        <end position="2879"/>
    </location>
</feature>
<name>A0AAN6PH94_9PEZI</name>
<evidence type="ECO:0000259" key="24">
    <source>
        <dbReference type="PROSITE" id="PS51190"/>
    </source>
</evidence>
<dbReference type="PROSITE" id="PS00915">
    <property type="entry name" value="PI3_4_KINASE_1"/>
    <property type="match status" value="1"/>
</dbReference>
<evidence type="ECO:0000256" key="6">
    <source>
        <dbReference type="ARBA" id="ARBA00014619"/>
    </source>
</evidence>
<comment type="subunit">
    <text evidence="4">Associates with DNA double-strand breaks.</text>
</comment>
<keyword evidence="16 20" id="KW-0539">Nucleus</keyword>
<keyword evidence="7 20" id="KW-0158">Chromosome</keyword>
<dbReference type="Pfam" id="PF02259">
    <property type="entry name" value="FAT"/>
    <property type="match status" value="1"/>
</dbReference>
<evidence type="ECO:0000256" key="3">
    <source>
        <dbReference type="ARBA" id="ARBA00010769"/>
    </source>
</evidence>
<dbReference type="GO" id="GO:0000781">
    <property type="term" value="C:chromosome, telomeric region"/>
    <property type="evidence" value="ECO:0007669"/>
    <property type="project" value="UniProtKB-SubCell"/>
</dbReference>
<dbReference type="PROSITE" id="PS00916">
    <property type="entry name" value="PI3_4_KINASE_2"/>
    <property type="match status" value="1"/>
</dbReference>
<dbReference type="GO" id="GO:0004674">
    <property type="term" value="F:protein serine/threonine kinase activity"/>
    <property type="evidence" value="ECO:0007669"/>
    <property type="project" value="UniProtKB-KW"/>
</dbReference>
<feature type="domain" description="FATC" evidence="24">
    <location>
        <begin position="2899"/>
        <end position="2931"/>
    </location>
</feature>
<evidence type="ECO:0000256" key="2">
    <source>
        <dbReference type="ARBA" id="ARBA00004574"/>
    </source>
</evidence>
<dbReference type="InterPro" id="IPR003152">
    <property type="entry name" value="FATC_dom"/>
</dbReference>
<dbReference type="PROSITE" id="PS51190">
    <property type="entry name" value="FATC"/>
    <property type="match status" value="1"/>
</dbReference>
<evidence type="ECO:0000256" key="4">
    <source>
        <dbReference type="ARBA" id="ARBA00011370"/>
    </source>
</evidence>
<evidence type="ECO:0000256" key="18">
    <source>
        <dbReference type="ARBA" id="ARBA00047899"/>
    </source>
</evidence>
<dbReference type="Pfam" id="PF02260">
    <property type="entry name" value="FATC"/>
    <property type="match status" value="1"/>
</dbReference>
<dbReference type="Pfam" id="PF11640">
    <property type="entry name" value="TAN"/>
    <property type="match status" value="1"/>
</dbReference>
<dbReference type="CDD" id="cd05171">
    <property type="entry name" value="PIKKc_ATM"/>
    <property type="match status" value="1"/>
</dbReference>
<evidence type="ECO:0000256" key="15">
    <source>
        <dbReference type="ARBA" id="ARBA00022895"/>
    </source>
</evidence>
<comment type="subcellular location">
    <subcellularLocation>
        <location evidence="2 20">Chromosome</location>
        <location evidence="2 20">Telomere</location>
    </subcellularLocation>
    <subcellularLocation>
        <location evidence="1 20">Nucleus</location>
    </subcellularLocation>
</comment>
<feature type="domain" description="FAT" evidence="23">
    <location>
        <begin position="1860"/>
        <end position="2463"/>
    </location>
</feature>
<evidence type="ECO:0000256" key="16">
    <source>
        <dbReference type="ARBA" id="ARBA00023242"/>
    </source>
</evidence>
<evidence type="ECO:0000256" key="21">
    <source>
        <dbReference type="SAM" id="MobiDB-lite"/>
    </source>
</evidence>
<feature type="region of interest" description="Disordered" evidence="21">
    <location>
        <begin position="691"/>
        <end position="712"/>
    </location>
</feature>
<gene>
    <name evidence="25" type="ORF">C8A01DRAFT_16099</name>
</gene>
<sequence>MPRQQPKTYNGGTINFKQLAAQLTSSTIKTRTEAVSTLLDYFDAVDRGAQRYVSIPFDTSYHSLYEALFRCALIEKESYFSTNKAPKTITRLEKCAKALRTAVRHGATKIKRKTAKAIIDHITQVLPGPDDGYIAPLLDHYVKALCTFLDFSANVENLAAFSRESWGTCVDFCVEALSRYLETGDRDSGSLSRASPAPGATTRSGSVALPQGSGQIGSQIAVDFLTCLNLLVAAPNAPVPVKADKVSNVALRILQLRQMKIGELQKVAFSTFNLVFQRIQADDVTLSKTLVRNLVPLVSYWWQPRALSRDAMLNSVRDEMLRTIYGTHLYVESLLREASDESFFQDVEDLLDSLWSDYSKREDRARLQLDDVTFTGMRLPTDHPSTAVFSLRPYNQAGEQNWALLENIAILEAAYSRYSQREHSQQQPDHGQPRKRRRVAGSSNRIHQKIKSLDPAVRLSTLQLIPFLAKQKQPSLEDIVETMADLSKLVTAKQGTVASWAMIACSSCATHEASQHASLSSSWKQLWHLGVRALSLPPTSRAACVLLHSILKANLVPRHELADDVNQIVTTADISGPSVLVDSSLILMLSLLRLRNNMFPNASQATSNHIIRWVFVRWSPAELIYASFHATHATPYDIVNLLKACYGAPAFTMPAPLRLFGGSIAQFWKSQAETHSFIRYLLLLDQDDTATSANTPSAEEPLAEPQQVADPSGSHAARRLALELLYPKIEELHQMAESWQKRGGEGAVPVSIERLQSIILACLTGSLLLPELVNLNSSASRDLETTLFGIVDATLRVISAAPSSENFFDLVLTSSAAYIPPVAEAELVSLKRDRPHLLKFFGKLSDALHERSRRESSLRNPDVLDIDDEFESQTSQNSTTSKNKSLPRRDVLLCHTPEAFYLETSLRIHLLEVIRSDDGEIGRVPETIVDQLYELPKEQFLACRFFMRELFTSDAMTTLDSAIKILEAAGGMVGQDEFSCCEVALCNCLDVMDSFISMWTDDDLEISVMAGDLYHFLVKHSLANNSLSAAAQVRLSNLLLHLLEVKSTYASSLQLPSSRSTLMNILQDGAMDVKYFIGRNLPAIFGLYVLKTHDDIFVDVLESLPSDPRTSEGIAFRLFVLAELACRWPTLLRRCIYHIFETPGKISQSGKYAASCLKRISRMLQLNGPQELFRLFAPQLLYTWLEGDSIQEIPFEIFGFPSLHDLLQDAQTEAAAIMVMRGQEKEVLDLAQALGLTPEQLVQQSFTKIIAYSIAHDISIPGGADYVTGESRLRKILGKEGFLANIHLNFADIIGTFFDIFDQEDPIEKAFRRDERFAYAANTMEEIKKLGHLPAALPPNQQPMFKAKYLPREILHLCSRTPYEPETLWTPAFVVFVARKLLNTIHPALGPLHACSVLRKIRVLICMAGDHATSAYPLEMLLHSLRVFVVDPECADDALGITQYLVLKGDSHLRQTPSFLAGYALSSLADLRVFLESSQSSTTQESQFKATMTKAQLFHSWFSKYLASYESPAFQDEAQKLAFKSITQSAAHIRASGNAEKGTHESNLLLEILEDWDRENQLLNEPARDVALSMLCGVFKVPPSSRLDVIESDDDALSHGAIVWKSCASQRLSGEYLAWAGRVLGRSFAASGEVPDDLLRESHLKEYRRLSLDIGGSEEGLLNLIEALTVSGDCFTAGLAEAALRTIVSDAVSDDDHDLLGACQQSLAEPLLISSNWDPYRTPQSDGYKVDTPAEVEVFSAQHFESSNWSQQLAALLAQSVPEIVTLRVLPPILSKVKGFAERAFPFVVHLVLTYQLDKQQGIKRQLSEALKEWLNSTSDLAKENLKLLINTILYLRTQPLPGETSIADRSHWLDVNLSSAAAAATRCGMFKVAVLFVELANSESSRSSRRSSAIREIEDSSEILLDIFENIDDPDAYYGLNQDASLSTVVARLGYENDGSKSLAFRGAQYDSHLRSRDSASRQDGQALIKALSSLGLAGLSNSLLQTQQSLDGSSDSLDGTFTTARRLEMWNLPAPSTNDNWAVTVYKAYQSMNQAPDLDAVRGVIHDGLRSTVRHLTSRHLNTSTLRHQLGALAVLAELDDVLNVTDQSELQHALENFEKRSKWMMSGRRYPDVGQILSCRETTLSMWSQHHKLRATRLTPADARLVQIRGMLLSSDIFRFHRANQETLNLSTTLTDLIRSSESLGLSVDAAIKMEAANSLWDHGEMITSIRMLQNVDKDSSLKKQTVPVSRSDLLSKIGYQVSVARLESPDSIQKKYLEPALKELRGKIEGKEAGQVFHQFAMFCDEQLQNPDSLEDLARLQNLKKGKDEEVAQLKALIANSKDSQHRNRYSSHLAKARQWQDLDQQELRRVEQSRSEFLRLSLENYLLSLAASDEHNNDALRFMALWLEQSEEDVSNEAVKKYIGKVPTRKFAPLMNQLSSRLQDQSALFQKLLIDLVYRICVDHPYHGMYHIWSGARTRVNKDDEVAVSRQKATDRVAKALTKSETVSKIWPAIDQTSRAYHALAMDRDPNRYKAGQKIAIKNSSVGQNFLSILAKYPIPPPTMQMALSASLDYSDVPMIHKFEPEMSIASGVSAPKIITAVGTNGQRFKQLVKGGNDDLRQDAIMEQVFAAVSELLKLHRTTRQRNLGVRTYKVLPLTSSSGLIEFVSNTIPLHEYLMPAHEKYYPKDLKGSQCRKEISNAQTKTTETRTSVYRKVTERFHPVMRYFFMEYFPDPDEWFHKRTAYTRTTAAISMLGHVLGLGDRHGHNILLDTKTGEVVHIDLGVAFEMGRVLPVPELVPFRLTRDIVDGMGITKTEGVFRRCCEFTLDALREEAASIQTILDSLRHDTLYQWSISPVRMAKLQNARGSAGDGEDGEGEDVGGGGGGERKARSVNEPSEADRAIEVVKKKLSKTLSVMATVNDLINQATSVSNLAVLYSGKCSRTLFSGGGLLTFYRLGGVRLRIRGMSRQSCISPVAMLNVSHLLSTDRDL</sequence>
<dbReference type="InterPro" id="IPR044107">
    <property type="entry name" value="PIKKc_ATM"/>
</dbReference>
<dbReference type="SMART" id="SM01342">
    <property type="entry name" value="TAN"/>
    <property type="match status" value="1"/>
</dbReference>
<feature type="region of interest" description="Disordered" evidence="21">
    <location>
        <begin position="419"/>
        <end position="446"/>
    </location>
</feature>
<dbReference type="InterPro" id="IPR014009">
    <property type="entry name" value="PIK_FAT"/>
</dbReference>
<protein>
    <recommendedName>
        <fullName evidence="6 20">Serine/threonine-protein kinase Tel1</fullName>
        <ecNumber evidence="5 20">2.7.11.1</ecNumber>
    </recommendedName>
</protein>
<evidence type="ECO:0000256" key="13">
    <source>
        <dbReference type="ARBA" id="ARBA00022840"/>
    </source>
</evidence>
<dbReference type="InterPro" id="IPR038980">
    <property type="entry name" value="ATM_plant"/>
</dbReference>
<comment type="catalytic activity">
    <reaction evidence="18 20">
        <text>L-threonyl-[protein] + ATP = O-phospho-L-threonyl-[protein] + ADP + H(+)</text>
        <dbReference type="Rhea" id="RHEA:46608"/>
        <dbReference type="Rhea" id="RHEA-COMP:11060"/>
        <dbReference type="Rhea" id="RHEA-COMP:11605"/>
        <dbReference type="ChEBI" id="CHEBI:15378"/>
        <dbReference type="ChEBI" id="CHEBI:30013"/>
        <dbReference type="ChEBI" id="CHEBI:30616"/>
        <dbReference type="ChEBI" id="CHEBI:61977"/>
        <dbReference type="ChEBI" id="CHEBI:456216"/>
        <dbReference type="EC" id="2.7.11.1"/>
    </reaction>
</comment>
<feature type="region of interest" description="Disordered" evidence="21">
    <location>
        <begin position="184"/>
        <end position="208"/>
    </location>
</feature>
<dbReference type="FunFam" id="3.30.1010.10:FF:000019">
    <property type="entry name" value="Serine/threonine-protein kinase Tel1"/>
    <property type="match status" value="1"/>
</dbReference>
<keyword evidence="8 20" id="KW-0723">Serine/threonine-protein kinase</keyword>
<dbReference type="InterPro" id="IPR011009">
    <property type="entry name" value="Kinase-like_dom_sf"/>
</dbReference>
<dbReference type="SUPFAM" id="SSF56112">
    <property type="entry name" value="Protein kinase-like (PK-like)"/>
    <property type="match status" value="1"/>
</dbReference>
<feature type="region of interest" description="Disordered" evidence="21">
    <location>
        <begin position="2851"/>
        <end position="2885"/>
    </location>
</feature>
<proteinExistence type="inferred from homology"/>
<dbReference type="SMART" id="SM00146">
    <property type="entry name" value="PI3Kc"/>
    <property type="match status" value="1"/>
</dbReference>
<evidence type="ECO:0000313" key="25">
    <source>
        <dbReference type="EMBL" id="KAK4039990.1"/>
    </source>
</evidence>
<dbReference type="GO" id="GO:0035556">
    <property type="term" value="P:intracellular signal transduction"/>
    <property type="evidence" value="ECO:0007669"/>
    <property type="project" value="UniProtKB-ARBA"/>
</dbReference>
<dbReference type="Gene3D" id="1.10.1070.11">
    <property type="entry name" value="Phosphatidylinositol 3-/4-kinase, catalytic domain"/>
    <property type="match status" value="1"/>
</dbReference>
<dbReference type="GO" id="GO:0005634">
    <property type="term" value="C:nucleus"/>
    <property type="evidence" value="ECO:0007669"/>
    <property type="project" value="UniProtKB-SubCell"/>
</dbReference>
<keyword evidence="26" id="KW-1185">Reference proteome</keyword>
<evidence type="ECO:0000256" key="17">
    <source>
        <dbReference type="ARBA" id="ARBA00025079"/>
    </source>
</evidence>
<dbReference type="GO" id="GO:0005524">
    <property type="term" value="F:ATP binding"/>
    <property type="evidence" value="ECO:0007669"/>
    <property type="project" value="UniProtKB-KW"/>
</dbReference>